<dbReference type="SUPFAM" id="SSF111342">
    <property type="entry name" value="CbiD-like"/>
    <property type="match status" value="1"/>
</dbReference>
<comment type="similarity">
    <text evidence="5">Belongs to the CbiD family.</text>
</comment>
<evidence type="ECO:0000256" key="1">
    <source>
        <dbReference type="ARBA" id="ARBA00022573"/>
    </source>
</evidence>
<accession>A0ABV0I8A6</accession>
<keyword evidence="1 5" id="KW-0169">Cobalamin biosynthesis</keyword>
<keyword evidence="3 5" id="KW-0808">Transferase</keyword>
<dbReference type="EC" id="2.1.1.195" evidence="5"/>
<keyword evidence="4 5" id="KW-0949">S-adenosyl-L-methionine</keyword>
<reference evidence="6 7" key="2">
    <citation type="submission" date="2024-04" db="EMBL/GenBank/DDBJ databases">
        <title>Na.</title>
        <authorList>
            <person name="Choi B."/>
        </authorList>
    </citation>
    <scope>NUCLEOTIDE SEQUENCE [LARGE SCALE GENOMIC DNA]</scope>
    <source>
        <strain evidence="6 7">UMB0138</strain>
    </source>
</reference>
<dbReference type="InterPro" id="IPR002748">
    <property type="entry name" value="CbiD"/>
</dbReference>
<comment type="pathway">
    <text evidence="5">Cofactor biosynthesis; adenosylcobalamin biosynthesis; cob(II)yrinate a,c-diamide from sirohydrochlorin (anaerobic route): step 6/10.</text>
</comment>
<protein>
    <recommendedName>
        <fullName evidence="5">Cobalt-precorrin-5B C(1)-methyltransferase</fullName>
        <ecNumber evidence="5">2.1.1.195</ecNumber>
    </recommendedName>
    <alternativeName>
        <fullName evidence="5">Cobalt-precorrin-6A synthase</fullName>
    </alternativeName>
</protein>
<dbReference type="InterPro" id="IPR036074">
    <property type="entry name" value="CbiD_sf"/>
</dbReference>
<dbReference type="HAMAP" id="MF_00787">
    <property type="entry name" value="CbiD"/>
    <property type="match status" value="1"/>
</dbReference>
<evidence type="ECO:0000256" key="4">
    <source>
        <dbReference type="ARBA" id="ARBA00022691"/>
    </source>
</evidence>
<gene>
    <name evidence="5 6" type="primary">cbiD</name>
    <name evidence="6" type="ORF">CYJ21_001315</name>
</gene>
<dbReference type="RefSeq" id="WP_101928380.1">
    <property type="nucleotide sequence ID" value="NZ_PKHW01000001.1"/>
</dbReference>
<dbReference type="GO" id="GO:0008168">
    <property type="term" value="F:methyltransferase activity"/>
    <property type="evidence" value="ECO:0007669"/>
    <property type="project" value="UniProtKB-KW"/>
</dbReference>
<dbReference type="Pfam" id="PF01888">
    <property type="entry name" value="CbiD"/>
    <property type="match status" value="1"/>
</dbReference>
<dbReference type="EMBL" id="PKMC02000004">
    <property type="protein sequence ID" value="MEO9177587.1"/>
    <property type="molecule type" value="Genomic_DNA"/>
</dbReference>
<evidence type="ECO:0000313" key="6">
    <source>
        <dbReference type="EMBL" id="MEO9177587.1"/>
    </source>
</evidence>
<dbReference type="GO" id="GO:0032259">
    <property type="term" value="P:methylation"/>
    <property type="evidence" value="ECO:0007669"/>
    <property type="project" value="UniProtKB-KW"/>
</dbReference>
<dbReference type="PANTHER" id="PTHR35863">
    <property type="entry name" value="COBALT-PRECORRIN-5B C(1)-METHYLTRANSFERASE"/>
    <property type="match status" value="1"/>
</dbReference>
<dbReference type="Proteomes" id="UP000234197">
    <property type="component" value="Unassembled WGS sequence"/>
</dbReference>
<evidence type="ECO:0000256" key="3">
    <source>
        <dbReference type="ARBA" id="ARBA00022679"/>
    </source>
</evidence>
<dbReference type="Gene3D" id="3.30.2110.10">
    <property type="entry name" value="CbiD-like"/>
    <property type="match status" value="1"/>
</dbReference>
<keyword evidence="2 5" id="KW-0489">Methyltransferase</keyword>
<comment type="catalytic activity">
    <reaction evidence="5">
        <text>Co-precorrin-5B + S-adenosyl-L-methionine = Co-precorrin-6A + S-adenosyl-L-homocysteine</text>
        <dbReference type="Rhea" id="RHEA:26285"/>
        <dbReference type="ChEBI" id="CHEBI:57856"/>
        <dbReference type="ChEBI" id="CHEBI:59789"/>
        <dbReference type="ChEBI" id="CHEBI:60063"/>
        <dbReference type="ChEBI" id="CHEBI:60064"/>
        <dbReference type="EC" id="2.1.1.195"/>
    </reaction>
</comment>
<comment type="caution">
    <text evidence="6">The sequence shown here is derived from an EMBL/GenBank/DDBJ whole genome shotgun (WGS) entry which is preliminary data.</text>
</comment>
<dbReference type="NCBIfam" id="TIGR00312">
    <property type="entry name" value="cbiD"/>
    <property type="match status" value="1"/>
</dbReference>
<reference evidence="7" key="1">
    <citation type="submission" date="2017-12" db="EMBL/GenBank/DDBJ databases">
        <title>Phylogenetic diversity of female urinary microbiome.</title>
        <authorList>
            <person name="Thomas-White K."/>
            <person name="Wolfe A.J."/>
        </authorList>
    </citation>
    <scope>NUCLEOTIDE SEQUENCE [LARGE SCALE GENOMIC DNA]</scope>
    <source>
        <strain evidence="7">UMB0138</strain>
    </source>
</reference>
<evidence type="ECO:0000313" key="7">
    <source>
        <dbReference type="Proteomes" id="UP000234197"/>
    </source>
</evidence>
<dbReference type="PIRSF" id="PIRSF026782">
    <property type="entry name" value="CbiD"/>
    <property type="match status" value="1"/>
</dbReference>
<proteinExistence type="inferred from homology"/>
<evidence type="ECO:0000256" key="2">
    <source>
        <dbReference type="ARBA" id="ARBA00022603"/>
    </source>
</evidence>
<comment type="function">
    <text evidence="5">Catalyzes the methylation of C-1 in cobalt-precorrin-5B to form cobalt-precorrin-6A.</text>
</comment>
<keyword evidence="7" id="KW-1185">Reference proteome</keyword>
<sequence length="372" mass="39999">MKVEDMKGGYTTGSCATAGMKAGLLALLDKNIVDQVVIENPQGQYIEVPIKAVEVISDTEAKVTVMKDGGDDPDVTHGNDVETTVTLDNTGELRFRAGFGVGTVTKPGLAMPPGEPAINPGPRTMMNIVFEELCVRGQGVTVTVSVPNGMVLAKKTLNHTLGIEGGISIIGTTGIVKPMSEEGFKNSLVPQLKVMKANGCETAVLVPGRIGQDLAEQVLGIHKNQMAETSNFIGFMLEKAVQIGFKRILIIGHIGKLIKLASGSFHTHNRMSDGRMESIVAYAALEGASQEVCEELFNCQTTESTFPILEREGLTGVYQRVVDRASLRSERYIANEAEVGIIITTLKGEILAMDKHAKEIGELEHWHIPCIS</sequence>
<organism evidence="6 7">
    <name type="scientific">Veillonella parvula</name>
    <name type="common">Staphylococcus parvulus</name>
    <dbReference type="NCBI Taxonomy" id="29466"/>
    <lineage>
        <taxon>Bacteria</taxon>
        <taxon>Bacillati</taxon>
        <taxon>Bacillota</taxon>
        <taxon>Negativicutes</taxon>
        <taxon>Veillonellales</taxon>
        <taxon>Veillonellaceae</taxon>
        <taxon>Veillonella</taxon>
    </lineage>
</organism>
<dbReference type="PANTHER" id="PTHR35863:SF1">
    <property type="entry name" value="COBALT-PRECORRIN-5B C(1)-METHYLTRANSFERASE"/>
    <property type="match status" value="1"/>
</dbReference>
<evidence type="ECO:0000256" key="5">
    <source>
        <dbReference type="HAMAP-Rule" id="MF_00787"/>
    </source>
</evidence>
<name>A0ABV0I8A6_VEIPA</name>